<dbReference type="HAMAP" id="MF_00081">
    <property type="entry name" value="HrcA"/>
    <property type="match status" value="1"/>
</dbReference>
<gene>
    <name evidence="6" type="ORF">METZ01_LOCUS175202</name>
</gene>
<protein>
    <recommendedName>
        <fullName evidence="5">Heat-inducible transcription repressor HrcA C-terminal domain-containing protein</fullName>
    </recommendedName>
</protein>
<dbReference type="Gene3D" id="3.30.450.40">
    <property type="match status" value="1"/>
</dbReference>
<accession>A0A382C8C5</accession>
<feature type="non-terminal residue" evidence="6">
    <location>
        <position position="345"/>
    </location>
</feature>
<dbReference type="InterPro" id="IPR002571">
    <property type="entry name" value="HrcA"/>
</dbReference>
<dbReference type="Pfam" id="PF01628">
    <property type="entry name" value="HrcA"/>
    <property type="match status" value="1"/>
</dbReference>
<dbReference type="GO" id="GO:0045892">
    <property type="term" value="P:negative regulation of DNA-templated transcription"/>
    <property type="evidence" value="ECO:0007669"/>
    <property type="project" value="TreeGrafter"/>
</dbReference>
<organism evidence="6">
    <name type="scientific">marine metagenome</name>
    <dbReference type="NCBI Taxonomy" id="408172"/>
    <lineage>
        <taxon>unclassified sequences</taxon>
        <taxon>metagenomes</taxon>
        <taxon>ecological metagenomes</taxon>
    </lineage>
</organism>
<dbReference type="PANTHER" id="PTHR34824:SF1">
    <property type="entry name" value="HEAT-INDUCIBLE TRANSCRIPTION REPRESSOR HRCA"/>
    <property type="match status" value="1"/>
</dbReference>
<dbReference type="InterPro" id="IPR036388">
    <property type="entry name" value="WH-like_DNA-bd_sf"/>
</dbReference>
<evidence type="ECO:0000256" key="2">
    <source>
        <dbReference type="ARBA" id="ARBA00023015"/>
    </source>
</evidence>
<dbReference type="NCBIfam" id="TIGR00331">
    <property type="entry name" value="hrcA"/>
    <property type="match status" value="1"/>
</dbReference>
<dbReference type="PANTHER" id="PTHR34824">
    <property type="entry name" value="HEAT-INDUCIBLE TRANSCRIPTION REPRESSOR HRCA"/>
    <property type="match status" value="1"/>
</dbReference>
<keyword evidence="4" id="KW-0804">Transcription</keyword>
<dbReference type="SUPFAM" id="SSF46785">
    <property type="entry name" value="Winged helix' DNA-binding domain"/>
    <property type="match status" value="1"/>
</dbReference>
<dbReference type="SUPFAM" id="SSF55781">
    <property type="entry name" value="GAF domain-like"/>
    <property type="match status" value="1"/>
</dbReference>
<dbReference type="PIRSF" id="PIRSF005485">
    <property type="entry name" value="HrcA"/>
    <property type="match status" value="1"/>
</dbReference>
<dbReference type="InterPro" id="IPR021153">
    <property type="entry name" value="HrcA_C"/>
</dbReference>
<dbReference type="InterPro" id="IPR029016">
    <property type="entry name" value="GAF-like_dom_sf"/>
</dbReference>
<dbReference type="Gene3D" id="1.10.10.10">
    <property type="entry name" value="Winged helix-like DNA-binding domain superfamily/Winged helix DNA-binding domain"/>
    <property type="match status" value="1"/>
</dbReference>
<dbReference type="GO" id="GO:0003677">
    <property type="term" value="F:DNA binding"/>
    <property type="evidence" value="ECO:0007669"/>
    <property type="project" value="InterPro"/>
</dbReference>
<evidence type="ECO:0000256" key="1">
    <source>
        <dbReference type="ARBA" id="ARBA00022491"/>
    </source>
</evidence>
<proteinExistence type="inferred from homology"/>
<dbReference type="Gene3D" id="3.30.390.60">
    <property type="entry name" value="Heat-inducible transcription repressor hrca homolog, domain 3"/>
    <property type="match status" value="1"/>
</dbReference>
<dbReference type="EMBL" id="UINC01033294">
    <property type="protein sequence ID" value="SVB22348.1"/>
    <property type="molecule type" value="Genomic_DNA"/>
</dbReference>
<keyword evidence="1" id="KW-0678">Repressor</keyword>
<keyword evidence="2" id="KW-0805">Transcription regulation</keyword>
<reference evidence="6" key="1">
    <citation type="submission" date="2018-05" db="EMBL/GenBank/DDBJ databases">
        <authorList>
            <person name="Lanie J.A."/>
            <person name="Ng W.-L."/>
            <person name="Kazmierczak K.M."/>
            <person name="Andrzejewski T.M."/>
            <person name="Davidsen T.M."/>
            <person name="Wayne K.J."/>
            <person name="Tettelin H."/>
            <person name="Glass J.I."/>
            <person name="Rusch D."/>
            <person name="Podicherti R."/>
            <person name="Tsui H.-C.T."/>
            <person name="Winkler M.E."/>
        </authorList>
    </citation>
    <scope>NUCLEOTIDE SEQUENCE</scope>
</reference>
<sequence length="345" mass="38290">MSNNLYLELSERSKQILKGVVESYLETGEPAGSETILKKIGIDISSASIRSILADLQKEGLLYAPHISAGRLPTDKGMRFFVDGLLEFGRLTKNEQENIENQCKSRGLSFQEVLDEASKTISGLSNCAGIVVAPKFQNKIKHIEFIKLSTNQVMSIIASENGLVENRILNTKNNYNDNILKQVSNYLNSKFSGKTIDEIKVNIQEKIRNSKSELDALSSKLVQEGIVEIAPNNESPYIFLHGQSSLLGDEIVSKDLDQIRNLFDDIENKSNFLDILDNTSKSQGVQIFIGSQNFLFKHSGLSMVMAPYKNKDQKIIGAIGVVGPTRLNYAKIVPLVDYTSKVIGR</sequence>
<dbReference type="InterPro" id="IPR023120">
    <property type="entry name" value="WHTH_transcript_rep_HrcA_IDD"/>
</dbReference>
<name>A0A382C8C5_9ZZZZ</name>
<evidence type="ECO:0000313" key="6">
    <source>
        <dbReference type="EMBL" id="SVB22348.1"/>
    </source>
</evidence>
<evidence type="ECO:0000256" key="4">
    <source>
        <dbReference type="ARBA" id="ARBA00023163"/>
    </source>
</evidence>
<dbReference type="AlphaFoldDB" id="A0A382C8C5"/>
<evidence type="ECO:0000259" key="5">
    <source>
        <dbReference type="Pfam" id="PF01628"/>
    </source>
</evidence>
<feature type="domain" description="Heat-inducible transcription repressor HrcA C-terminal" evidence="5">
    <location>
        <begin position="111"/>
        <end position="333"/>
    </location>
</feature>
<keyword evidence="3" id="KW-0346">Stress response</keyword>
<evidence type="ECO:0000256" key="3">
    <source>
        <dbReference type="ARBA" id="ARBA00023016"/>
    </source>
</evidence>
<dbReference type="InterPro" id="IPR036390">
    <property type="entry name" value="WH_DNA-bd_sf"/>
</dbReference>